<name>A0A7K2J079_9ACTN</name>
<dbReference type="InterPro" id="IPR011330">
    <property type="entry name" value="Glyco_hydro/deAcase_b/a-brl"/>
</dbReference>
<dbReference type="GO" id="GO:0005975">
    <property type="term" value="P:carbohydrate metabolic process"/>
    <property type="evidence" value="ECO:0007669"/>
    <property type="project" value="InterPro"/>
</dbReference>
<feature type="chain" id="PRO_5029500429" evidence="3">
    <location>
        <begin position="27"/>
        <end position="235"/>
    </location>
</feature>
<gene>
    <name evidence="5" type="ORF">GTW20_25025</name>
</gene>
<protein>
    <submittedName>
        <fullName evidence="5">Polysaccharide deacetylase family protein</fullName>
    </submittedName>
</protein>
<dbReference type="GO" id="GO:0046872">
    <property type="term" value="F:metal ion binding"/>
    <property type="evidence" value="ECO:0007669"/>
    <property type="project" value="UniProtKB-KW"/>
</dbReference>
<dbReference type="Gene3D" id="3.20.20.370">
    <property type="entry name" value="Glycoside hydrolase/deacetylase"/>
    <property type="match status" value="1"/>
</dbReference>
<dbReference type="SUPFAM" id="SSF88713">
    <property type="entry name" value="Glycoside hydrolase/deacetylase"/>
    <property type="match status" value="1"/>
</dbReference>
<dbReference type="PROSITE" id="PS51677">
    <property type="entry name" value="NODB"/>
    <property type="match status" value="1"/>
</dbReference>
<keyword evidence="1" id="KW-0479">Metal-binding</keyword>
<evidence type="ECO:0000256" key="3">
    <source>
        <dbReference type="SAM" id="SignalP"/>
    </source>
</evidence>
<feature type="domain" description="NodB homology" evidence="4">
    <location>
        <begin position="39"/>
        <end position="212"/>
    </location>
</feature>
<dbReference type="Proteomes" id="UP000467124">
    <property type="component" value="Unassembled WGS sequence"/>
</dbReference>
<evidence type="ECO:0000313" key="6">
    <source>
        <dbReference type="Proteomes" id="UP000467124"/>
    </source>
</evidence>
<evidence type="ECO:0000256" key="2">
    <source>
        <dbReference type="ARBA" id="ARBA00022801"/>
    </source>
</evidence>
<dbReference type="Pfam" id="PF01522">
    <property type="entry name" value="Polysacc_deac_1"/>
    <property type="match status" value="1"/>
</dbReference>
<keyword evidence="3" id="KW-0732">Signal</keyword>
<dbReference type="AlphaFoldDB" id="A0A7K2J079"/>
<comment type="caution">
    <text evidence="5">The sequence shown here is derived from an EMBL/GenBank/DDBJ whole genome shotgun (WGS) entry which is preliminary data.</text>
</comment>
<accession>A0A7K2J079</accession>
<organism evidence="5 6">
    <name type="scientific">Nocardiopsis alba</name>
    <dbReference type="NCBI Taxonomy" id="53437"/>
    <lineage>
        <taxon>Bacteria</taxon>
        <taxon>Bacillati</taxon>
        <taxon>Actinomycetota</taxon>
        <taxon>Actinomycetes</taxon>
        <taxon>Streptosporangiales</taxon>
        <taxon>Nocardiopsidaceae</taxon>
        <taxon>Nocardiopsis</taxon>
    </lineage>
</organism>
<dbReference type="PANTHER" id="PTHR10587:SF133">
    <property type="entry name" value="CHITIN DEACETYLASE 1-RELATED"/>
    <property type="match status" value="1"/>
</dbReference>
<proteinExistence type="predicted"/>
<evidence type="ECO:0000313" key="5">
    <source>
        <dbReference type="EMBL" id="MYR35435.1"/>
    </source>
</evidence>
<sequence>MMRKAAVGGLMATTGLLALTTVPAGAAPEDVTPDCDEVKCVALTFDDGPGEYTGRLLDMLDAHDARATFYLLGSNVADHPNEVERMVKTGHEVGSHSWRHDDLTTLSGEEIEKDLERTDKAIEDVTGQTPATLRPPYGAVDDTVREAADRPLILWDVDTEDWKNRDPGTILDIADRDSGEGSIVLFHDIHQTTVDAIPAVLDRLTDEGYTFVTVSELMGDDLDQGTAYTDARSQD</sequence>
<feature type="signal peptide" evidence="3">
    <location>
        <begin position="1"/>
        <end position="26"/>
    </location>
</feature>
<dbReference type="InterPro" id="IPR050248">
    <property type="entry name" value="Polysacc_deacetylase_ArnD"/>
</dbReference>
<dbReference type="GO" id="GO:0016020">
    <property type="term" value="C:membrane"/>
    <property type="evidence" value="ECO:0007669"/>
    <property type="project" value="TreeGrafter"/>
</dbReference>
<reference evidence="5 6" key="1">
    <citation type="journal article" date="2019" name="Nat. Commun.">
        <title>The antimicrobial potential of Streptomyces from insect microbiomes.</title>
        <authorList>
            <person name="Chevrette M.G."/>
            <person name="Carlson C.M."/>
            <person name="Ortega H.E."/>
            <person name="Thomas C."/>
            <person name="Ananiev G.E."/>
            <person name="Barns K.J."/>
            <person name="Book A.J."/>
            <person name="Cagnazzo J."/>
            <person name="Carlos C."/>
            <person name="Flanigan W."/>
            <person name="Grubbs K.J."/>
            <person name="Horn H.A."/>
            <person name="Hoffmann F.M."/>
            <person name="Klassen J.L."/>
            <person name="Knack J.J."/>
            <person name="Lewin G.R."/>
            <person name="McDonald B.R."/>
            <person name="Muller L."/>
            <person name="Melo W.G.P."/>
            <person name="Pinto-Tomas A.A."/>
            <person name="Schmitz A."/>
            <person name="Wendt-Pienkowski E."/>
            <person name="Wildman S."/>
            <person name="Zhao M."/>
            <person name="Zhang F."/>
            <person name="Bugni T.S."/>
            <person name="Andes D.R."/>
            <person name="Pupo M.T."/>
            <person name="Currie C.R."/>
        </authorList>
    </citation>
    <scope>NUCLEOTIDE SEQUENCE [LARGE SCALE GENOMIC DNA]</scope>
    <source>
        <strain evidence="5 6">SID5840</strain>
    </source>
</reference>
<dbReference type="CDD" id="cd10954">
    <property type="entry name" value="CE4_CtAXE_like"/>
    <property type="match status" value="1"/>
</dbReference>
<dbReference type="PANTHER" id="PTHR10587">
    <property type="entry name" value="GLYCOSYL TRANSFERASE-RELATED"/>
    <property type="match status" value="1"/>
</dbReference>
<keyword evidence="2" id="KW-0378">Hydrolase</keyword>
<dbReference type="EMBL" id="WWHY01000001">
    <property type="protein sequence ID" value="MYR35435.1"/>
    <property type="molecule type" value="Genomic_DNA"/>
</dbReference>
<evidence type="ECO:0000259" key="4">
    <source>
        <dbReference type="PROSITE" id="PS51677"/>
    </source>
</evidence>
<dbReference type="GO" id="GO:0016810">
    <property type="term" value="F:hydrolase activity, acting on carbon-nitrogen (but not peptide) bonds"/>
    <property type="evidence" value="ECO:0007669"/>
    <property type="project" value="InterPro"/>
</dbReference>
<dbReference type="InterPro" id="IPR002509">
    <property type="entry name" value="NODB_dom"/>
</dbReference>
<evidence type="ECO:0000256" key="1">
    <source>
        <dbReference type="ARBA" id="ARBA00022723"/>
    </source>
</evidence>